<feature type="region of interest" description="Disordered" evidence="3">
    <location>
        <begin position="160"/>
        <end position="194"/>
    </location>
</feature>
<evidence type="ECO:0008006" key="6">
    <source>
        <dbReference type="Google" id="ProtNLM"/>
    </source>
</evidence>
<dbReference type="EMBL" id="NAJO01000019">
    <property type="protein sequence ID" value="OQO05451.1"/>
    <property type="molecule type" value="Genomic_DNA"/>
</dbReference>
<dbReference type="AlphaFoldDB" id="A0A1V8T2F9"/>
<evidence type="ECO:0000256" key="3">
    <source>
        <dbReference type="SAM" id="MobiDB-lite"/>
    </source>
</evidence>
<dbReference type="FunFam" id="3.40.1400.10:FF:000004">
    <property type="entry name" value="Ribose 5-phosphate isomerase"/>
    <property type="match status" value="1"/>
</dbReference>
<gene>
    <name evidence="4" type="ORF">B0A48_09220</name>
</gene>
<proteinExistence type="inferred from homology"/>
<evidence type="ECO:0000256" key="2">
    <source>
        <dbReference type="ARBA" id="ARBA00023235"/>
    </source>
</evidence>
<keyword evidence="2" id="KW-0413">Isomerase</keyword>
<dbReference type="Gene3D" id="3.40.1400.10">
    <property type="entry name" value="Sugar-phosphate isomerase, RpiB/LacA/LacB"/>
    <property type="match status" value="1"/>
</dbReference>
<evidence type="ECO:0000256" key="1">
    <source>
        <dbReference type="ARBA" id="ARBA00008754"/>
    </source>
</evidence>
<dbReference type="InterPro" id="IPR051812">
    <property type="entry name" value="SPI_LacAB/RpiB"/>
</dbReference>
<feature type="region of interest" description="Disordered" evidence="3">
    <location>
        <begin position="535"/>
        <end position="624"/>
    </location>
</feature>
<evidence type="ECO:0000313" key="5">
    <source>
        <dbReference type="Proteomes" id="UP000192596"/>
    </source>
</evidence>
<feature type="compositionally biased region" description="Acidic residues" evidence="3">
    <location>
        <begin position="544"/>
        <end position="568"/>
    </location>
</feature>
<dbReference type="GO" id="GO:0016853">
    <property type="term" value="F:isomerase activity"/>
    <property type="evidence" value="ECO:0007669"/>
    <property type="project" value="UniProtKB-KW"/>
</dbReference>
<dbReference type="Pfam" id="PF02502">
    <property type="entry name" value="LacAB_rpiB"/>
    <property type="match status" value="1"/>
</dbReference>
<dbReference type="Proteomes" id="UP000192596">
    <property type="component" value="Unassembled WGS sequence"/>
</dbReference>
<dbReference type="NCBIfam" id="TIGR02133">
    <property type="entry name" value="RPI_actino"/>
    <property type="match status" value="1"/>
</dbReference>
<dbReference type="InterPro" id="IPR003500">
    <property type="entry name" value="RpiB_LacA_LacB"/>
</dbReference>
<dbReference type="GO" id="GO:0005975">
    <property type="term" value="P:carbohydrate metabolic process"/>
    <property type="evidence" value="ECO:0007669"/>
    <property type="project" value="InterPro"/>
</dbReference>
<dbReference type="SUPFAM" id="SSF89623">
    <property type="entry name" value="Ribose/Galactose isomerase RpiB/AlsB"/>
    <property type="match status" value="1"/>
</dbReference>
<dbReference type="PANTHER" id="PTHR43732:SF1">
    <property type="entry name" value="RIBOSE 5-PHOSPHATE ISOMERASE"/>
    <property type="match status" value="1"/>
</dbReference>
<dbReference type="NCBIfam" id="TIGR00689">
    <property type="entry name" value="rpiB_lacA_lacB"/>
    <property type="match status" value="1"/>
</dbReference>
<sequence length="624" mass="69688">MVAPEAKPLVIAIGGDEAGVSYRAAIQKDLEAHKLVSKVINVGTTDTSDKTAYAHPAVDAARLIASGKADRALLICGTGLGVAIAANKVPGIRAVTAHDSYSVERSVLSNDAQVLCFGERVIGLELAKRLAKEWVGYRFDPESGSASKVRDIMEYEKEGLKQGRRSPVSLPPRLSNTHRQHFSANDTRQAEPPIGQHHFAYTRFHTRAMADAMFTKIHPNGEVSFDPATAAHINPKTQFRRVFKFLASDIELMNKDQEGATAILACLEDPLNNRMRCARIGTTNWPSGNEASAQRIKQHASMCRDHDVQPFYISEDMKRPYAKRIDQIRAMIMFNGREYITYSPCAAKEGGVAPDSHRHIKWYDFGKEIVEEVTEKLYELVVDTEMYDIQGYGEGAKWALKDEYKDKLEEMRGRFNELEDSEDPRELVYFLFEELSGEGWDGARYRAEDLTAEETREIEKLTRKWLGKPSNARGLFEKQKECWRVTVWDPKAKKLKSEKTNSVAKKEATLMLYRKTKLRASGIWARRNARAAAAEAAQQAQTQVEEDDVAADASADDDDEIVEDDEPVVEWAATPEDEGIGMDETIDKGDHADDSLSIPDTGSQRLNGDGSVMQIDPQLLAADD</sequence>
<comment type="caution">
    <text evidence="4">The sequence shown here is derived from an EMBL/GenBank/DDBJ whole genome shotgun (WGS) entry which is preliminary data.</text>
</comment>
<keyword evidence="5" id="KW-1185">Reference proteome</keyword>
<dbReference type="InParanoid" id="A0A1V8T2F9"/>
<dbReference type="OrthoDB" id="2106730at2759"/>
<organism evidence="4 5">
    <name type="scientific">Cryoendolithus antarcticus</name>
    <dbReference type="NCBI Taxonomy" id="1507870"/>
    <lineage>
        <taxon>Eukaryota</taxon>
        <taxon>Fungi</taxon>
        <taxon>Dikarya</taxon>
        <taxon>Ascomycota</taxon>
        <taxon>Pezizomycotina</taxon>
        <taxon>Dothideomycetes</taxon>
        <taxon>Dothideomycetidae</taxon>
        <taxon>Cladosporiales</taxon>
        <taxon>Cladosporiaceae</taxon>
        <taxon>Cryoendolithus</taxon>
    </lineage>
</organism>
<name>A0A1V8T2F9_9PEZI</name>
<dbReference type="STRING" id="1507870.A0A1V8T2F9"/>
<dbReference type="PANTHER" id="PTHR43732">
    <property type="entry name" value="RIBOSE 5-PHOSPHATE ISOMERASE-RELATED"/>
    <property type="match status" value="1"/>
</dbReference>
<feature type="compositionally biased region" description="Basic and acidic residues" evidence="3">
    <location>
        <begin position="585"/>
        <end position="594"/>
    </location>
</feature>
<evidence type="ECO:0000313" key="4">
    <source>
        <dbReference type="EMBL" id="OQO05451.1"/>
    </source>
</evidence>
<comment type="similarity">
    <text evidence="1">Belongs to the LacAB/RpiB family.</text>
</comment>
<dbReference type="InterPro" id="IPR011860">
    <property type="entry name" value="Rib-5-P_Isoase_Actino"/>
</dbReference>
<accession>A0A1V8T2F9</accession>
<protein>
    <recommendedName>
        <fullName evidence="6">Ribose 5-phosphate isomerase</fullName>
    </recommendedName>
</protein>
<dbReference type="InterPro" id="IPR036569">
    <property type="entry name" value="RpiB_LacA_LacB_sf"/>
</dbReference>
<reference evidence="5" key="1">
    <citation type="submission" date="2017-03" db="EMBL/GenBank/DDBJ databases">
        <title>Genomes of endolithic fungi from Antarctica.</title>
        <authorList>
            <person name="Coleine C."/>
            <person name="Masonjones S."/>
            <person name="Stajich J.E."/>
        </authorList>
    </citation>
    <scope>NUCLEOTIDE SEQUENCE [LARGE SCALE GENOMIC DNA]</scope>
    <source>
        <strain evidence="5">CCFEE 5527</strain>
    </source>
</reference>